<evidence type="ECO:0000313" key="2">
    <source>
        <dbReference type="EMBL" id="TNN61004.1"/>
    </source>
</evidence>
<proteinExistence type="predicted"/>
<name>A0A4Z2H827_9TELE</name>
<gene>
    <name evidence="2" type="ORF">EYF80_028782</name>
</gene>
<evidence type="ECO:0000313" key="3">
    <source>
        <dbReference type="Proteomes" id="UP000314294"/>
    </source>
</evidence>
<protein>
    <submittedName>
        <fullName evidence="2">Uncharacterized protein</fullName>
    </submittedName>
</protein>
<accession>A0A4Z2H827</accession>
<keyword evidence="3" id="KW-1185">Reference proteome</keyword>
<comment type="caution">
    <text evidence="2">The sequence shown here is derived from an EMBL/GenBank/DDBJ whole genome shotgun (WGS) entry which is preliminary data.</text>
</comment>
<dbReference type="Proteomes" id="UP000314294">
    <property type="component" value="Unassembled WGS sequence"/>
</dbReference>
<dbReference type="AlphaFoldDB" id="A0A4Z2H827"/>
<feature type="region of interest" description="Disordered" evidence="1">
    <location>
        <begin position="102"/>
        <end position="128"/>
    </location>
</feature>
<organism evidence="2 3">
    <name type="scientific">Liparis tanakae</name>
    <name type="common">Tanaka's snailfish</name>
    <dbReference type="NCBI Taxonomy" id="230148"/>
    <lineage>
        <taxon>Eukaryota</taxon>
        <taxon>Metazoa</taxon>
        <taxon>Chordata</taxon>
        <taxon>Craniata</taxon>
        <taxon>Vertebrata</taxon>
        <taxon>Euteleostomi</taxon>
        <taxon>Actinopterygii</taxon>
        <taxon>Neopterygii</taxon>
        <taxon>Teleostei</taxon>
        <taxon>Neoteleostei</taxon>
        <taxon>Acanthomorphata</taxon>
        <taxon>Eupercaria</taxon>
        <taxon>Perciformes</taxon>
        <taxon>Cottioidei</taxon>
        <taxon>Cottales</taxon>
        <taxon>Liparidae</taxon>
        <taxon>Liparis</taxon>
    </lineage>
</organism>
<reference evidence="2 3" key="1">
    <citation type="submission" date="2019-03" db="EMBL/GenBank/DDBJ databases">
        <title>First draft genome of Liparis tanakae, snailfish: a comprehensive survey of snailfish specific genes.</title>
        <authorList>
            <person name="Kim W."/>
            <person name="Song I."/>
            <person name="Jeong J.-H."/>
            <person name="Kim D."/>
            <person name="Kim S."/>
            <person name="Ryu S."/>
            <person name="Song J.Y."/>
            <person name="Lee S.K."/>
        </authorList>
    </citation>
    <scope>NUCLEOTIDE SEQUENCE [LARGE SCALE GENOMIC DNA]</scope>
    <source>
        <tissue evidence="2">Muscle</tissue>
    </source>
</reference>
<evidence type="ECO:0000256" key="1">
    <source>
        <dbReference type="SAM" id="MobiDB-lite"/>
    </source>
</evidence>
<sequence>MRAFEDEGPESRFCLATPTDADAFSLPINRFFHRDILNTQLSGRLHHLDGVLQNCHEASLHHAADALKPVTPSGEVGAFTHRAEDGVLKSPAFFEAALREMKPSNSWSASRDPRSKRSPSWGRVGLQL</sequence>
<dbReference type="EMBL" id="SRLO01000323">
    <property type="protein sequence ID" value="TNN61004.1"/>
    <property type="molecule type" value="Genomic_DNA"/>
</dbReference>